<keyword evidence="2" id="KW-0804">Transcription</keyword>
<dbReference type="InterPro" id="IPR036603">
    <property type="entry name" value="RBP11-like"/>
</dbReference>
<accession>A0A445JKH5</accession>
<evidence type="ECO:0000256" key="1">
    <source>
        <dbReference type="ARBA" id="ARBA00022478"/>
    </source>
</evidence>
<gene>
    <name evidence="3" type="ORF">D0Y65_021698</name>
</gene>
<keyword evidence="4" id="KW-1185">Reference proteome</keyword>
<dbReference type="EMBL" id="QZWG01000008">
    <property type="protein sequence ID" value="RZB98927.1"/>
    <property type="molecule type" value="Genomic_DNA"/>
</dbReference>
<name>A0A445JKH5_GLYSO</name>
<evidence type="ECO:0000256" key="2">
    <source>
        <dbReference type="ARBA" id="ARBA00023163"/>
    </source>
</evidence>
<dbReference type="Gene3D" id="3.30.1360.10">
    <property type="entry name" value="RNA polymerase, RBP11-like subunit"/>
    <property type="match status" value="1"/>
</dbReference>
<reference evidence="3 4" key="1">
    <citation type="submission" date="2018-09" db="EMBL/GenBank/DDBJ databases">
        <title>A high-quality reference genome of wild soybean provides a powerful tool to mine soybean genomes.</title>
        <authorList>
            <person name="Xie M."/>
            <person name="Chung C.Y.L."/>
            <person name="Li M.-W."/>
            <person name="Wong F.-L."/>
            <person name="Chan T.-F."/>
            <person name="Lam H.-M."/>
        </authorList>
    </citation>
    <scope>NUCLEOTIDE SEQUENCE [LARGE SCALE GENOMIC DNA]</scope>
    <source>
        <strain evidence="4">cv. W05</strain>
        <tissue evidence="3">Hypocotyl of etiolated seedlings</tissue>
    </source>
</reference>
<evidence type="ECO:0000313" key="4">
    <source>
        <dbReference type="Proteomes" id="UP000289340"/>
    </source>
</evidence>
<dbReference type="GO" id="GO:0000428">
    <property type="term" value="C:DNA-directed RNA polymerase complex"/>
    <property type="evidence" value="ECO:0007669"/>
    <property type="project" value="UniProtKB-KW"/>
</dbReference>
<dbReference type="Proteomes" id="UP000289340">
    <property type="component" value="Chromosome 8"/>
</dbReference>
<keyword evidence="1" id="KW-0240">DNA-directed RNA polymerase</keyword>
<dbReference type="GO" id="GO:0046983">
    <property type="term" value="F:protein dimerization activity"/>
    <property type="evidence" value="ECO:0007669"/>
    <property type="project" value="InterPro"/>
</dbReference>
<comment type="caution">
    <text evidence="3">The sequence shown here is derived from an EMBL/GenBank/DDBJ whole genome shotgun (WGS) entry which is preliminary data.</text>
</comment>
<proteinExistence type="predicted"/>
<dbReference type="SUPFAM" id="SSF55257">
    <property type="entry name" value="RBP11-like subunits of RNA polymerase"/>
    <property type="match status" value="1"/>
</dbReference>
<organism evidence="3 4">
    <name type="scientific">Glycine soja</name>
    <name type="common">Wild soybean</name>
    <dbReference type="NCBI Taxonomy" id="3848"/>
    <lineage>
        <taxon>Eukaryota</taxon>
        <taxon>Viridiplantae</taxon>
        <taxon>Streptophyta</taxon>
        <taxon>Embryophyta</taxon>
        <taxon>Tracheophyta</taxon>
        <taxon>Spermatophyta</taxon>
        <taxon>Magnoliopsida</taxon>
        <taxon>eudicotyledons</taxon>
        <taxon>Gunneridae</taxon>
        <taxon>Pentapetalae</taxon>
        <taxon>rosids</taxon>
        <taxon>fabids</taxon>
        <taxon>Fabales</taxon>
        <taxon>Fabaceae</taxon>
        <taxon>Papilionoideae</taxon>
        <taxon>50 kb inversion clade</taxon>
        <taxon>NPAAA clade</taxon>
        <taxon>indigoferoid/millettioid clade</taxon>
        <taxon>Phaseoleae</taxon>
        <taxon>Glycine</taxon>
        <taxon>Glycine subgen. Soja</taxon>
    </lineage>
</organism>
<evidence type="ECO:0000313" key="3">
    <source>
        <dbReference type="EMBL" id="RZB98927.1"/>
    </source>
</evidence>
<sequence>MPQIVTSVSSSLKAQKSFLMRWTRRSSMRHPSPSSKRSTLSTTSSACTPVLLPPCSHFPVSSRNPNFSLFLMFFMQLHRDPNVLIVRYKLPHALQYKIIVRITCRHTGRTRSMIRSFIAHGSRIVVLCSNHLGDNVSLEFNLRSTCAYFIVEVAMSIRKGSHITGFHS</sequence>
<dbReference type="GO" id="GO:0006351">
    <property type="term" value="P:DNA-templated transcription"/>
    <property type="evidence" value="ECO:0007669"/>
    <property type="project" value="InterPro"/>
</dbReference>
<dbReference type="AlphaFoldDB" id="A0A445JKH5"/>
<protein>
    <submittedName>
        <fullName evidence="3">Uncharacterized protein</fullName>
    </submittedName>
</protein>